<dbReference type="CDD" id="cd00002">
    <property type="entry name" value="YbaK_deacylase"/>
    <property type="match status" value="1"/>
</dbReference>
<dbReference type="PIRSF" id="PIRSF006181">
    <property type="entry name" value="EbsC_YbaK"/>
    <property type="match status" value="1"/>
</dbReference>
<reference evidence="6 7" key="1">
    <citation type="submission" date="2019-06" db="EMBL/GenBank/DDBJ databases">
        <title>Sequencing the genomes of 1000 actinobacteria strains.</title>
        <authorList>
            <person name="Klenk H.-P."/>
        </authorList>
    </citation>
    <scope>NUCLEOTIDE SEQUENCE [LARGE SCALE GENOMIC DNA]</scope>
    <source>
        <strain evidence="6 7">DSM 45301</strain>
    </source>
</reference>
<comment type="caution">
    <text evidence="6">The sequence shown here is derived from an EMBL/GenBank/DDBJ whole genome shotgun (WGS) entry which is preliminary data.</text>
</comment>
<dbReference type="EMBL" id="VFPA01000001">
    <property type="protein sequence ID" value="TQM15117.1"/>
    <property type="molecule type" value="Genomic_DNA"/>
</dbReference>
<accession>A0A543E0K1</accession>
<evidence type="ECO:0000313" key="7">
    <source>
        <dbReference type="Proteomes" id="UP000315677"/>
    </source>
</evidence>
<keyword evidence="7" id="KW-1185">Reference proteome</keyword>
<evidence type="ECO:0000256" key="4">
    <source>
        <dbReference type="PIRNR" id="PIRNR006181"/>
    </source>
</evidence>
<keyword evidence="3 4" id="KW-0456">Lyase</keyword>
<dbReference type="SUPFAM" id="SSF55826">
    <property type="entry name" value="YbaK/ProRS associated domain"/>
    <property type="match status" value="1"/>
</dbReference>
<dbReference type="AlphaFoldDB" id="A0A543E0K1"/>
<dbReference type="Pfam" id="PF04073">
    <property type="entry name" value="tRNA_edit"/>
    <property type="match status" value="1"/>
</dbReference>
<feature type="domain" description="YbaK/aminoacyl-tRNA synthetase-associated" evidence="5">
    <location>
        <begin position="57"/>
        <end position="168"/>
    </location>
</feature>
<dbReference type="Proteomes" id="UP000315677">
    <property type="component" value="Unassembled WGS sequence"/>
</dbReference>
<organism evidence="6 7">
    <name type="scientific">Pseudonocardia kunmingensis</name>
    <dbReference type="NCBI Taxonomy" id="630975"/>
    <lineage>
        <taxon>Bacteria</taxon>
        <taxon>Bacillati</taxon>
        <taxon>Actinomycetota</taxon>
        <taxon>Actinomycetes</taxon>
        <taxon>Pseudonocardiales</taxon>
        <taxon>Pseudonocardiaceae</taxon>
        <taxon>Pseudonocardia</taxon>
    </lineage>
</organism>
<comment type="similarity">
    <text evidence="1 4">Belongs to the prolyl-tRNA editing family. YbaK/EbsC subfamily.</text>
</comment>
<keyword evidence="2 4" id="KW-0648">Protein biosynthesis</keyword>
<dbReference type="EC" id="4.2.-.-" evidence="4"/>
<dbReference type="PANTHER" id="PTHR30411">
    <property type="entry name" value="CYTOPLASMIC PROTEIN"/>
    <property type="match status" value="1"/>
</dbReference>
<evidence type="ECO:0000256" key="2">
    <source>
        <dbReference type="ARBA" id="ARBA00022917"/>
    </source>
</evidence>
<evidence type="ECO:0000256" key="3">
    <source>
        <dbReference type="ARBA" id="ARBA00023239"/>
    </source>
</evidence>
<gene>
    <name evidence="6" type="ORF">FB558_1899</name>
</gene>
<sequence length="179" mass="18428">MRQHPAEVGDSPRNERLAYRSPVAGKGTPATALLAGRGVAHQVHTYTHGDGQAYGPEAAELLGLDPERVFKTLVAEVDGTLTVGVVPVSATLDLKALAAAVGGKRGRMADVAAAERATGYVAGGISPLGQRKRLATVVDASAQRWETVFCSGGRRGLEIELAPADLVHLCGATVAPIAS</sequence>
<protein>
    <recommendedName>
        <fullName evidence="4">Cys-tRNA(Pro)/Cys-tRNA(Cys) deacylase</fullName>
        <ecNumber evidence="4">4.2.-.-</ecNumber>
    </recommendedName>
</protein>
<dbReference type="InterPro" id="IPR004369">
    <property type="entry name" value="Prolyl-tRNA_editing_YbaK/EbsC"/>
</dbReference>
<dbReference type="Gene3D" id="3.90.960.10">
    <property type="entry name" value="YbaK/aminoacyl-tRNA synthetase-associated domain"/>
    <property type="match status" value="1"/>
</dbReference>
<dbReference type="GO" id="GO:0002161">
    <property type="term" value="F:aminoacyl-tRNA deacylase activity"/>
    <property type="evidence" value="ECO:0007669"/>
    <property type="project" value="InterPro"/>
</dbReference>
<evidence type="ECO:0000259" key="5">
    <source>
        <dbReference type="Pfam" id="PF04073"/>
    </source>
</evidence>
<evidence type="ECO:0000256" key="1">
    <source>
        <dbReference type="ARBA" id="ARBA00009798"/>
    </source>
</evidence>
<dbReference type="NCBIfam" id="TIGR00011">
    <property type="entry name" value="YbaK_EbsC"/>
    <property type="match status" value="1"/>
</dbReference>
<dbReference type="GO" id="GO:0016829">
    <property type="term" value="F:lyase activity"/>
    <property type="evidence" value="ECO:0007669"/>
    <property type="project" value="UniProtKB-KW"/>
</dbReference>
<evidence type="ECO:0000313" key="6">
    <source>
        <dbReference type="EMBL" id="TQM15117.1"/>
    </source>
</evidence>
<dbReference type="GO" id="GO:0006412">
    <property type="term" value="P:translation"/>
    <property type="evidence" value="ECO:0007669"/>
    <property type="project" value="UniProtKB-KW"/>
</dbReference>
<proteinExistence type="inferred from homology"/>
<dbReference type="InterPro" id="IPR036754">
    <property type="entry name" value="YbaK/aa-tRNA-synt-asso_dom_sf"/>
</dbReference>
<dbReference type="InterPro" id="IPR007214">
    <property type="entry name" value="YbaK/aa-tRNA-synth-assoc-dom"/>
</dbReference>
<name>A0A543E0K1_9PSEU</name>
<dbReference type="PANTHER" id="PTHR30411:SF0">
    <property type="entry name" value="CYS-TRNA(PRO)_CYS-TRNA(CYS) DEACYLASE YBAK"/>
    <property type="match status" value="1"/>
</dbReference>